<evidence type="ECO:0000313" key="1">
    <source>
        <dbReference type="EMBL" id="AQS47115.1"/>
    </source>
</evidence>
<dbReference type="InterPro" id="IPR029058">
    <property type="entry name" value="AB_hydrolase_fold"/>
</dbReference>
<gene>
    <name evidence="1" type="ORF">BMG03_04370</name>
</gene>
<dbReference type="RefSeq" id="WP_075777276.1">
    <property type="nucleotide sequence ID" value="NZ_CP019437.1"/>
</dbReference>
<dbReference type="SUPFAM" id="SSF53474">
    <property type="entry name" value="alpha/beta-Hydrolases"/>
    <property type="match status" value="1"/>
</dbReference>
<dbReference type="InterPro" id="IPR007398">
    <property type="entry name" value="BioG"/>
</dbReference>
<sequence length="198" mass="22084">MRARWIRQRGHPHLVMFYSGWATETAEIELLAGDSDLLILSDYRNETFDPAWIERHDRITLVAYSMGVAVAARHLGGLRPERAIAICGATDPRRTIGADIYDGTLAGLDRQSLARFARRAGLPQPQAPDLAALGDELRALRARPPAPVGAFDRIIAARKDRIFPADAMTAAWPGQPIDWVDTGHFPFAHWRNWQEIIG</sequence>
<proteinExistence type="predicted"/>
<accession>A0ABN4X7M8</accession>
<dbReference type="Proteomes" id="UP000185622">
    <property type="component" value="Chromosome"/>
</dbReference>
<protein>
    <recommendedName>
        <fullName evidence="3">DUF452 family protein</fullName>
    </recommendedName>
</protein>
<reference evidence="1 2" key="1">
    <citation type="submission" date="2017-01" db="EMBL/GenBank/DDBJ databases">
        <title>The complete genome sequence of a sulfur-oxidizing marine bacterium Thioclava sp. 25B10_4T.</title>
        <authorList>
            <person name="Liu Y."/>
            <person name="Lai Q."/>
            <person name="Shao Z."/>
        </authorList>
    </citation>
    <scope>NUCLEOTIDE SEQUENCE [LARGE SCALE GENOMIC DNA]</scope>
    <source>
        <strain evidence="1 2">25B10_4</strain>
    </source>
</reference>
<evidence type="ECO:0000313" key="2">
    <source>
        <dbReference type="Proteomes" id="UP000185622"/>
    </source>
</evidence>
<keyword evidence="2" id="KW-1185">Reference proteome</keyword>
<name>A0ABN4X7M8_9RHOB</name>
<dbReference type="Gene3D" id="3.40.50.1820">
    <property type="entry name" value="alpha/beta hydrolase"/>
    <property type="match status" value="1"/>
</dbReference>
<dbReference type="Pfam" id="PF04301">
    <property type="entry name" value="BioG"/>
    <property type="match status" value="1"/>
</dbReference>
<organism evidence="1 2">
    <name type="scientific">Thioclava nitratireducens</name>
    <dbReference type="NCBI Taxonomy" id="1915078"/>
    <lineage>
        <taxon>Bacteria</taxon>
        <taxon>Pseudomonadati</taxon>
        <taxon>Pseudomonadota</taxon>
        <taxon>Alphaproteobacteria</taxon>
        <taxon>Rhodobacterales</taxon>
        <taxon>Paracoccaceae</taxon>
        <taxon>Thioclava</taxon>
    </lineage>
</organism>
<evidence type="ECO:0008006" key="3">
    <source>
        <dbReference type="Google" id="ProtNLM"/>
    </source>
</evidence>
<dbReference type="EMBL" id="CP019437">
    <property type="protein sequence ID" value="AQS47115.1"/>
    <property type="molecule type" value="Genomic_DNA"/>
</dbReference>